<dbReference type="EMBL" id="NBAG03000224">
    <property type="protein sequence ID" value="PNI74706.1"/>
    <property type="molecule type" value="Genomic_DNA"/>
</dbReference>
<dbReference type="AlphaFoldDB" id="A0A2J8NSI9"/>
<protein>
    <submittedName>
        <fullName evidence="1">TEX9 isoform 7</fullName>
    </submittedName>
</protein>
<dbReference type="Proteomes" id="UP000236370">
    <property type="component" value="Unassembled WGS sequence"/>
</dbReference>
<proteinExistence type="predicted"/>
<reference evidence="1 2" key="1">
    <citation type="submission" date="2017-12" db="EMBL/GenBank/DDBJ databases">
        <title>High-resolution comparative analysis of great ape genomes.</title>
        <authorList>
            <person name="Pollen A."/>
            <person name="Hastie A."/>
            <person name="Hormozdiari F."/>
            <person name="Dougherty M."/>
            <person name="Liu R."/>
            <person name="Chaisson M."/>
            <person name="Hoppe E."/>
            <person name="Hill C."/>
            <person name="Pang A."/>
            <person name="Hillier L."/>
            <person name="Baker C."/>
            <person name="Armstrong J."/>
            <person name="Shendure J."/>
            <person name="Paten B."/>
            <person name="Wilson R."/>
            <person name="Chao H."/>
            <person name="Schneider V."/>
            <person name="Ventura M."/>
            <person name="Kronenberg Z."/>
            <person name="Murali S."/>
            <person name="Gordon D."/>
            <person name="Cantsilieris S."/>
            <person name="Munson K."/>
            <person name="Nelson B."/>
            <person name="Raja A."/>
            <person name="Underwood J."/>
            <person name="Diekhans M."/>
            <person name="Fiddes I."/>
            <person name="Haussler D."/>
            <person name="Eichler E."/>
        </authorList>
    </citation>
    <scope>NUCLEOTIDE SEQUENCE [LARGE SCALE GENOMIC DNA]</scope>
    <source>
        <strain evidence="1">Yerkes chimp pedigree #C0471</strain>
    </source>
</reference>
<name>A0A2J8NSI9_PANTR</name>
<sequence>MAGRSLCLTVSSTPGSWGASGFRRLGRLTSFNFGSESLWLFYREAAFQGLRSRHPFSNPLHLDPTSSPWRKNISKKFGG</sequence>
<evidence type="ECO:0000313" key="2">
    <source>
        <dbReference type="Proteomes" id="UP000236370"/>
    </source>
</evidence>
<organism evidence="1 2">
    <name type="scientific">Pan troglodytes</name>
    <name type="common">Chimpanzee</name>
    <dbReference type="NCBI Taxonomy" id="9598"/>
    <lineage>
        <taxon>Eukaryota</taxon>
        <taxon>Metazoa</taxon>
        <taxon>Chordata</taxon>
        <taxon>Craniata</taxon>
        <taxon>Vertebrata</taxon>
        <taxon>Euteleostomi</taxon>
        <taxon>Mammalia</taxon>
        <taxon>Eutheria</taxon>
        <taxon>Euarchontoglires</taxon>
        <taxon>Primates</taxon>
        <taxon>Haplorrhini</taxon>
        <taxon>Catarrhini</taxon>
        <taxon>Hominidae</taxon>
        <taxon>Pan</taxon>
    </lineage>
</organism>
<accession>A0A2J8NSI9</accession>
<comment type="caution">
    <text evidence="1">The sequence shown here is derived from an EMBL/GenBank/DDBJ whole genome shotgun (WGS) entry which is preliminary data.</text>
</comment>
<gene>
    <name evidence="1" type="ORF">CK820_G0008494</name>
</gene>
<evidence type="ECO:0000313" key="1">
    <source>
        <dbReference type="EMBL" id="PNI74706.1"/>
    </source>
</evidence>